<dbReference type="Proteomes" id="UP000741013">
    <property type="component" value="Unassembled WGS sequence"/>
</dbReference>
<evidence type="ECO:0000313" key="2">
    <source>
        <dbReference type="Proteomes" id="UP000741013"/>
    </source>
</evidence>
<evidence type="ECO:0000313" key="1">
    <source>
        <dbReference type="EMBL" id="MBP2182099.1"/>
    </source>
</evidence>
<gene>
    <name evidence="1" type="ORF">JOM49_003625</name>
</gene>
<dbReference type="Gene3D" id="3.10.450.50">
    <property type="match status" value="1"/>
</dbReference>
<dbReference type="RefSeq" id="WP_209665441.1">
    <property type="nucleotide sequence ID" value="NZ_JAGGMS010000001.1"/>
</dbReference>
<dbReference type="SUPFAM" id="SSF54427">
    <property type="entry name" value="NTF2-like"/>
    <property type="match status" value="1"/>
</dbReference>
<protein>
    <recommendedName>
        <fullName evidence="3">SnoaL-like domain-containing protein</fullName>
    </recommendedName>
</protein>
<accession>A0ABS4PRP8</accession>
<comment type="caution">
    <text evidence="1">The sequence shown here is derived from an EMBL/GenBank/DDBJ whole genome shotgun (WGS) entry which is preliminary data.</text>
</comment>
<reference evidence="1 2" key="1">
    <citation type="submission" date="2021-03" db="EMBL/GenBank/DDBJ databases">
        <title>Sequencing the genomes of 1000 actinobacteria strains.</title>
        <authorList>
            <person name="Klenk H.-P."/>
        </authorList>
    </citation>
    <scope>NUCLEOTIDE SEQUENCE [LARGE SCALE GENOMIC DNA]</scope>
    <source>
        <strain evidence="1 2">DSM 45510</strain>
    </source>
</reference>
<dbReference type="InterPro" id="IPR032710">
    <property type="entry name" value="NTF2-like_dom_sf"/>
</dbReference>
<dbReference type="EMBL" id="JAGGMS010000001">
    <property type="protein sequence ID" value="MBP2182099.1"/>
    <property type="molecule type" value="Genomic_DNA"/>
</dbReference>
<evidence type="ECO:0008006" key="3">
    <source>
        <dbReference type="Google" id="ProtNLM"/>
    </source>
</evidence>
<organism evidence="1 2">
    <name type="scientific">Amycolatopsis magusensis</name>
    <dbReference type="NCBI Taxonomy" id="882444"/>
    <lineage>
        <taxon>Bacteria</taxon>
        <taxon>Bacillati</taxon>
        <taxon>Actinomycetota</taxon>
        <taxon>Actinomycetes</taxon>
        <taxon>Pseudonocardiales</taxon>
        <taxon>Pseudonocardiaceae</taxon>
        <taxon>Amycolatopsis</taxon>
    </lineage>
</organism>
<proteinExistence type="predicted"/>
<sequence>MSSALVPLLRAQDESGLAGLLADDVRFHSPVADYSGRADVAHLFGLIAGVLKDISPVREVTDGPHVTTFIEAVFGDGNLQGVLDQLYDNENRLAEATLLLRPLGVLHRAIAEMGDALRAAPLPSAR</sequence>
<keyword evidence="2" id="KW-1185">Reference proteome</keyword>
<name>A0ABS4PRP8_9PSEU</name>